<dbReference type="Gene3D" id="3.40.50.300">
    <property type="entry name" value="P-loop containing nucleotide triphosphate hydrolases"/>
    <property type="match status" value="1"/>
</dbReference>
<dbReference type="EMBL" id="BEGY01000108">
    <property type="protein sequence ID" value="GAX83820.1"/>
    <property type="molecule type" value="Genomic_DNA"/>
</dbReference>
<dbReference type="Proteomes" id="UP000232323">
    <property type="component" value="Unassembled WGS sequence"/>
</dbReference>
<protein>
    <submittedName>
        <fullName evidence="1">Uncharacterized protein</fullName>
    </submittedName>
</protein>
<comment type="caution">
    <text evidence="1">The sequence shown here is derived from an EMBL/GenBank/DDBJ whole genome shotgun (WGS) entry which is preliminary data.</text>
</comment>
<evidence type="ECO:0000313" key="1">
    <source>
        <dbReference type="EMBL" id="GAX83820.1"/>
    </source>
</evidence>
<organism evidence="1 2">
    <name type="scientific">Chlamydomonas eustigma</name>
    <dbReference type="NCBI Taxonomy" id="1157962"/>
    <lineage>
        <taxon>Eukaryota</taxon>
        <taxon>Viridiplantae</taxon>
        <taxon>Chlorophyta</taxon>
        <taxon>core chlorophytes</taxon>
        <taxon>Chlorophyceae</taxon>
        <taxon>CS clade</taxon>
        <taxon>Chlamydomonadales</taxon>
        <taxon>Chlamydomonadaceae</taxon>
        <taxon>Chlamydomonas</taxon>
    </lineage>
</organism>
<sequence>MARSQEASFVGGYYGILENEITLVCALPGKGKTALAGYALAPALCLGGQIFGGDTMEYYRSKTMHNNSVLTPVSIYIMMVPSCEETLSEMWVQEKVRPHLLIDKLVRQGQPIMSIVIDSLTFAIKDGGKV</sequence>
<keyword evidence="2" id="KW-1185">Reference proteome</keyword>
<dbReference type="AlphaFoldDB" id="A0A250XM09"/>
<gene>
    <name evidence="1" type="ORF">CEUSTIGMA_g11245.t1</name>
</gene>
<proteinExistence type="predicted"/>
<dbReference type="InterPro" id="IPR027417">
    <property type="entry name" value="P-loop_NTPase"/>
</dbReference>
<evidence type="ECO:0000313" key="2">
    <source>
        <dbReference type="Proteomes" id="UP000232323"/>
    </source>
</evidence>
<reference evidence="1 2" key="1">
    <citation type="submission" date="2017-08" db="EMBL/GenBank/DDBJ databases">
        <title>Acidophilic green algal genome provides insights into adaptation to an acidic environment.</title>
        <authorList>
            <person name="Hirooka S."/>
            <person name="Hirose Y."/>
            <person name="Kanesaki Y."/>
            <person name="Higuchi S."/>
            <person name="Fujiwara T."/>
            <person name="Onuma R."/>
            <person name="Era A."/>
            <person name="Ohbayashi R."/>
            <person name="Uzuka A."/>
            <person name="Nozaki H."/>
            <person name="Yoshikawa H."/>
            <person name="Miyagishima S.Y."/>
        </authorList>
    </citation>
    <scope>NUCLEOTIDE SEQUENCE [LARGE SCALE GENOMIC DNA]</scope>
    <source>
        <strain evidence="1 2">NIES-2499</strain>
    </source>
</reference>
<name>A0A250XM09_9CHLO</name>
<accession>A0A250XM09</accession>